<reference evidence="1 2" key="1">
    <citation type="submission" date="2017-09" db="EMBL/GenBank/DDBJ databases">
        <authorList>
            <person name="Lee N."/>
            <person name="Cho B.-K."/>
        </authorList>
    </citation>
    <scope>NUCLEOTIDE SEQUENCE [LARGE SCALE GENOMIC DNA]</scope>
    <source>
        <strain evidence="1 2">ATCC 12853</strain>
    </source>
</reference>
<dbReference type="RefSeq" id="WP_055544926.1">
    <property type="nucleotide sequence ID" value="NZ_CP023699.1"/>
</dbReference>
<dbReference type="AlphaFoldDB" id="A0A5J6G8M8"/>
<name>A0A5J6G8M8_STRKN</name>
<proteinExistence type="predicted"/>
<organism evidence="1 2">
    <name type="scientific">Streptomyces kanamyceticus</name>
    <dbReference type="NCBI Taxonomy" id="1967"/>
    <lineage>
        <taxon>Bacteria</taxon>
        <taxon>Bacillati</taxon>
        <taxon>Actinomycetota</taxon>
        <taxon>Actinomycetes</taxon>
        <taxon>Kitasatosporales</taxon>
        <taxon>Streptomycetaceae</taxon>
        <taxon>Streptomyces</taxon>
    </lineage>
</organism>
<protein>
    <submittedName>
        <fullName evidence="1">Uncharacterized protein</fullName>
    </submittedName>
</protein>
<dbReference type="Proteomes" id="UP000325529">
    <property type="component" value="Chromosome"/>
</dbReference>
<evidence type="ECO:0000313" key="2">
    <source>
        <dbReference type="Proteomes" id="UP000325529"/>
    </source>
</evidence>
<gene>
    <name evidence="1" type="ORF">CP970_11180</name>
</gene>
<accession>A0A5J6G8M8</accession>
<sequence length="98" mass="11267">MTDWTPDPTGMRRALESLADPADRRRFLRDFDHFRMVREHHEMAAERGVKVAPIYGRKISEQIAHEADRRRSNADPTWRVWDAAATAAARAEAPDVPD</sequence>
<evidence type="ECO:0000313" key="1">
    <source>
        <dbReference type="EMBL" id="QEU91373.1"/>
    </source>
</evidence>
<dbReference type="KEGG" id="ska:CP970_11180"/>
<keyword evidence="2" id="KW-1185">Reference proteome</keyword>
<dbReference type="EMBL" id="CP023699">
    <property type="protein sequence ID" value="QEU91373.1"/>
    <property type="molecule type" value="Genomic_DNA"/>
</dbReference>